<dbReference type="Proteomes" id="UP001530400">
    <property type="component" value="Unassembled WGS sequence"/>
</dbReference>
<evidence type="ECO:0000256" key="2">
    <source>
        <dbReference type="SAM" id="SignalP"/>
    </source>
</evidence>
<keyword evidence="1" id="KW-0472">Membrane</keyword>
<gene>
    <name evidence="3" type="ORF">ACHAWO_013072</name>
</gene>
<accession>A0ABD3NQ17</accession>
<reference evidence="3 4" key="1">
    <citation type="submission" date="2024-10" db="EMBL/GenBank/DDBJ databases">
        <title>Updated reference genomes for cyclostephanoid diatoms.</title>
        <authorList>
            <person name="Roberts W.R."/>
            <person name="Alverson A.J."/>
        </authorList>
    </citation>
    <scope>NUCLEOTIDE SEQUENCE [LARGE SCALE GENOMIC DNA]</scope>
    <source>
        <strain evidence="3 4">AJA010-31</strain>
    </source>
</reference>
<feature type="transmembrane region" description="Helical" evidence="1">
    <location>
        <begin position="205"/>
        <end position="226"/>
    </location>
</feature>
<organism evidence="3 4">
    <name type="scientific">Cyclotella atomus</name>
    <dbReference type="NCBI Taxonomy" id="382360"/>
    <lineage>
        <taxon>Eukaryota</taxon>
        <taxon>Sar</taxon>
        <taxon>Stramenopiles</taxon>
        <taxon>Ochrophyta</taxon>
        <taxon>Bacillariophyta</taxon>
        <taxon>Coscinodiscophyceae</taxon>
        <taxon>Thalassiosirophycidae</taxon>
        <taxon>Stephanodiscales</taxon>
        <taxon>Stephanodiscaceae</taxon>
        <taxon>Cyclotella</taxon>
    </lineage>
</organism>
<evidence type="ECO:0000313" key="3">
    <source>
        <dbReference type="EMBL" id="KAL3777191.1"/>
    </source>
</evidence>
<evidence type="ECO:0000256" key="1">
    <source>
        <dbReference type="SAM" id="Phobius"/>
    </source>
</evidence>
<protein>
    <recommendedName>
        <fullName evidence="5">PGR5-like protein 1A, chloroplastic</fullName>
    </recommendedName>
</protein>
<dbReference type="PANTHER" id="PTHR31032">
    <property type="entry name" value="PGR5-LIKE PROTEIN 1B, CHLOROPLASTIC"/>
    <property type="match status" value="1"/>
</dbReference>
<dbReference type="InterPro" id="IPR039987">
    <property type="entry name" value="PGRL1"/>
</dbReference>
<keyword evidence="1" id="KW-1133">Transmembrane helix</keyword>
<evidence type="ECO:0000313" key="4">
    <source>
        <dbReference type="Proteomes" id="UP001530400"/>
    </source>
</evidence>
<dbReference type="AlphaFoldDB" id="A0ABD3NQ17"/>
<dbReference type="PANTHER" id="PTHR31032:SF1">
    <property type="entry name" value="PGR5-LIKE PROTEIN 1B, CHLOROPLASTIC"/>
    <property type="match status" value="1"/>
</dbReference>
<feature type="chain" id="PRO_5044887238" description="PGR5-like protein 1A, chloroplastic" evidence="2">
    <location>
        <begin position="20"/>
        <end position="319"/>
    </location>
</feature>
<feature type="signal peptide" evidence="2">
    <location>
        <begin position="1"/>
        <end position="19"/>
    </location>
</feature>
<keyword evidence="4" id="KW-1185">Reference proteome</keyword>
<keyword evidence="2" id="KW-0732">Signal</keyword>
<keyword evidence="1" id="KW-0812">Transmembrane</keyword>
<proteinExistence type="predicted"/>
<evidence type="ECO:0008006" key="5">
    <source>
        <dbReference type="Google" id="ProtNLM"/>
    </source>
</evidence>
<dbReference type="EMBL" id="JALLPJ020001058">
    <property type="protein sequence ID" value="KAL3777191.1"/>
    <property type="molecule type" value="Genomic_DNA"/>
</dbReference>
<sequence length="319" mass="35197">MAASTRFALAIAFLASANAFAPSLRPSISSRASPLFIDGPEDGTTITSARKELSYDASTGRFFETDLDPEDCVPNDEYCVIDKDSGELIRLTIEEKERIFLDALQSYYFSGRQLLNDAEFDLLKEDLSWNGSSVVNLNRKEAKYLAAVQAYLKGSPTLSDEEFDALKTELQEEGSQFASSKEPRCYIDTGICKVTYQPDNFRNNLLYLPVGSILALLWLAIGFEIIEPIIRLNPIILAALGAPLIYNGSISLTDSFIFPNNKIVYGPCPACEAETRVYFGDILGVEGFGDVASVRCEKCKATINVQKKTLRASTLPKDE</sequence>
<name>A0ABD3NQ17_9STRA</name>
<comment type="caution">
    <text evidence="3">The sequence shown here is derived from an EMBL/GenBank/DDBJ whole genome shotgun (WGS) entry which is preliminary data.</text>
</comment>